<accession>A0ABS8IF26</accession>
<gene>
    <name evidence="2" type="ORF">LC586_27535</name>
</gene>
<protein>
    <submittedName>
        <fullName evidence="2">Uncharacterized protein</fullName>
    </submittedName>
</protein>
<proteinExistence type="predicted"/>
<name>A0ABS8IF26_9NOSO</name>
<organism evidence="2 3">
    <name type="scientific">Nostoc favosum CHAB5714</name>
    <dbReference type="NCBI Taxonomy" id="2780399"/>
    <lineage>
        <taxon>Bacteria</taxon>
        <taxon>Bacillati</taxon>
        <taxon>Cyanobacteriota</taxon>
        <taxon>Cyanophyceae</taxon>
        <taxon>Nostocales</taxon>
        <taxon>Nostocaceae</taxon>
        <taxon>Nostoc</taxon>
        <taxon>Nostoc favosum</taxon>
    </lineage>
</organism>
<reference evidence="2 3" key="1">
    <citation type="journal article" date="2021" name="Microorganisms">
        <title>Genome Evolution of Filamentous Cyanobacterium Nostoc Species: From Facultative Symbiosis to Free Living.</title>
        <authorList>
            <person name="Huo D."/>
            <person name="Li H."/>
            <person name="Cai F."/>
            <person name="Guo X."/>
            <person name="Qiao Z."/>
            <person name="Wang W."/>
            <person name="Yu G."/>
            <person name="Li R."/>
        </authorList>
    </citation>
    <scope>NUCLEOTIDE SEQUENCE [LARGE SCALE GENOMIC DNA]</scope>
    <source>
        <strain evidence="2 3">CHAB 5714</strain>
    </source>
</reference>
<feature type="region of interest" description="Disordered" evidence="1">
    <location>
        <begin position="1"/>
        <end position="21"/>
    </location>
</feature>
<dbReference type="RefSeq" id="WP_229488384.1">
    <property type="nucleotide sequence ID" value="NZ_JAIVFQ010000060.1"/>
</dbReference>
<dbReference type="Proteomes" id="UP001199525">
    <property type="component" value="Unassembled WGS sequence"/>
</dbReference>
<sequence length="50" mass="5674">MQTRHHQYSADNTEHADHPPAIALNHWTNPVARNTAPKFTQEIPIAGWSD</sequence>
<evidence type="ECO:0000256" key="1">
    <source>
        <dbReference type="SAM" id="MobiDB-lite"/>
    </source>
</evidence>
<evidence type="ECO:0000313" key="2">
    <source>
        <dbReference type="EMBL" id="MCC5602845.1"/>
    </source>
</evidence>
<evidence type="ECO:0000313" key="3">
    <source>
        <dbReference type="Proteomes" id="UP001199525"/>
    </source>
</evidence>
<dbReference type="EMBL" id="JAIVFQ010000060">
    <property type="protein sequence ID" value="MCC5602845.1"/>
    <property type="molecule type" value="Genomic_DNA"/>
</dbReference>
<keyword evidence="3" id="KW-1185">Reference proteome</keyword>
<comment type="caution">
    <text evidence="2">The sequence shown here is derived from an EMBL/GenBank/DDBJ whole genome shotgun (WGS) entry which is preliminary data.</text>
</comment>